<dbReference type="RefSeq" id="XP_031869314.1">
    <property type="nucleotide sequence ID" value="XM_032014633.1"/>
</dbReference>
<protein>
    <recommendedName>
        <fullName evidence="3">DUF1746 domain-containing protein</fullName>
    </recommendedName>
</protein>
<dbReference type="AlphaFoldDB" id="A0A370TMB1"/>
<comment type="caution">
    <text evidence="4">The sequence shown here is derived from an EMBL/GenBank/DDBJ whole genome shotgun (WGS) entry which is preliminary data.</text>
</comment>
<organism evidence="4 5">
    <name type="scientific">Venustampulla echinocandica</name>
    <dbReference type="NCBI Taxonomy" id="2656787"/>
    <lineage>
        <taxon>Eukaryota</taxon>
        <taxon>Fungi</taxon>
        <taxon>Dikarya</taxon>
        <taxon>Ascomycota</taxon>
        <taxon>Pezizomycotina</taxon>
        <taxon>Leotiomycetes</taxon>
        <taxon>Helotiales</taxon>
        <taxon>Pleuroascaceae</taxon>
        <taxon>Venustampulla</taxon>
    </lineage>
</organism>
<keyword evidence="5" id="KW-1185">Reference proteome</keyword>
<reference evidence="4 5" key="1">
    <citation type="journal article" date="2018" name="IMA Fungus">
        <title>IMA Genome-F 9: Draft genome sequence of Annulohypoxylon stygium, Aspergillus mulundensis, Berkeleyomyces basicola (syn. Thielaviopsis basicola), Ceratocystis smalleyi, two Cercospora beticola strains, Coleophoma cylindrospora, Fusarium fracticaudum, Phialophora cf. hyalina, and Morchella septimelata.</title>
        <authorList>
            <person name="Wingfield B.D."/>
            <person name="Bills G.F."/>
            <person name="Dong Y."/>
            <person name="Huang W."/>
            <person name="Nel W.J."/>
            <person name="Swalarsk-Parry B.S."/>
            <person name="Vaghefi N."/>
            <person name="Wilken P.M."/>
            <person name="An Z."/>
            <person name="de Beer Z.W."/>
            <person name="De Vos L."/>
            <person name="Chen L."/>
            <person name="Duong T.A."/>
            <person name="Gao Y."/>
            <person name="Hammerbacher A."/>
            <person name="Kikkert J.R."/>
            <person name="Li Y."/>
            <person name="Li H."/>
            <person name="Li K."/>
            <person name="Li Q."/>
            <person name="Liu X."/>
            <person name="Ma X."/>
            <person name="Naidoo K."/>
            <person name="Pethybridge S.J."/>
            <person name="Sun J."/>
            <person name="Steenkamp E.T."/>
            <person name="van der Nest M.A."/>
            <person name="van Wyk S."/>
            <person name="Wingfield M.J."/>
            <person name="Xiong C."/>
            <person name="Yue Q."/>
            <person name="Zhang X."/>
        </authorList>
    </citation>
    <scope>NUCLEOTIDE SEQUENCE [LARGE SCALE GENOMIC DNA]</scope>
    <source>
        <strain evidence="4 5">BP 5553</strain>
    </source>
</reference>
<feature type="transmembrane region" description="Helical" evidence="2">
    <location>
        <begin position="66"/>
        <end position="90"/>
    </location>
</feature>
<feature type="transmembrane region" description="Helical" evidence="2">
    <location>
        <begin position="111"/>
        <end position="130"/>
    </location>
</feature>
<sequence length="346" mass="38384">MNNDSNPNSAEELFTTEEITSEPVGSTEPATTTRRRDASSPAQKKFKAQLVKKLEFIDGLMKNLDMLIYAELCILYYMDCSLFSLVIRFLNQLMFLTPKPQFVPPLPQHRPYIGAIFGPNIICMLLHMFTARPHAGEAMRGYLHGGIIVDLIGQKGPTSKIHLVALDLLVLVLQFAMLAVHVERERLSKMVTAYTSPTRRVDPASAVVPSIQDHDAEERGVMRDGFAENGDIELQPMASQDNDSTPAQEITTPSNDDHARLLAELPPRDERGGDGLDTFWSGRAIVVDLHILHNIRRQWADYGNATGSAFQTVGYSAALAAATTNRRLRLEAATQRLQRGVESLTT</sequence>
<feature type="region of interest" description="Disordered" evidence="1">
    <location>
        <begin position="1"/>
        <end position="41"/>
    </location>
</feature>
<dbReference type="OrthoDB" id="5428737at2759"/>
<dbReference type="STRING" id="2656787.A0A370TMB1"/>
<dbReference type="InterPro" id="IPR038967">
    <property type="entry name" value="Dsc4-like"/>
</dbReference>
<feature type="transmembrane region" description="Helical" evidence="2">
    <location>
        <begin position="161"/>
        <end position="180"/>
    </location>
</feature>
<dbReference type="PANTHER" id="PTHR39405:SF1">
    <property type="entry name" value="DSC E3 UBIQUITIN LIGASE COMPLEX SUBUNIT 4"/>
    <property type="match status" value="1"/>
</dbReference>
<keyword evidence="2" id="KW-0472">Membrane</keyword>
<dbReference type="InterPro" id="IPR013715">
    <property type="entry name" value="DUF1746"/>
</dbReference>
<feature type="compositionally biased region" description="Polar residues" evidence="1">
    <location>
        <begin position="237"/>
        <end position="254"/>
    </location>
</feature>
<dbReference type="GO" id="GO:0032933">
    <property type="term" value="P:SREBP signaling pathway"/>
    <property type="evidence" value="ECO:0007669"/>
    <property type="project" value="InterPro"/>
</dbReference>
<keyword evidence="2" id="KW-0812">Transmembrane</keyword>
<proteinExistence type="predicted"/>
<dbReference type="Proteomes" id="UP000254866">
    <property type="component" value="Unassembled WGS sequence"/>
</dbReference>
<feature type="region of interest" description="Disordered" evidence="1">
    <location>
        <begin position="236"/>
        <end position="256"/>
    </location>
</feature>
<feature type="domain" description="DUF1746" evidence="3">
    <location>
        <begin position="63"/>
        <end position="177"/>
    </location>
</feature>
<dbReference type="GeneID" id="43598859"/>
<evidence type="ECO:0000259" key="3">
    <source>
        <dbReference type="Pfam" id="PF08508"/>
    </source>
</evidence>
<evidence type="ECO:0000313" key="5">
    <source>
        <dbReference type="Proteomes" id="UP000254866"/>
    </source>
</evidence>
<evidence type="ECO:0000313" key="4">
    <source>
        <dbReference type="EMBL" id="RDL36658.1"/>
    </source>
</evidence>
<dbReference type="GO" id="GO:0005783">
    <property type="term" value="C:endoplasmic reticulum"/>
    <property type="evidence" value="ECO:0007669"/>
    <property type="project" value="TreeGrafter"/>
</dbReference>
<evidence type="ECO:0000256" key="1">
    <source>
        <dbReference type="SAM" id="MobiDB-lite"/>
    </source>
</evidence>
<gene>
    <name evidence="4" type="ORF">BP5553_06010</name>
</gene>
<evidence type="ECO:0000256" key="2">
    <source>
        <dbReference type="SAM" id="Phobius"/>
    </source>
</evidence>
<dbReference type="PANTHER" id="PTHR39405">
    <property type="entry name" value="DSC E3 UBIQUITIN LIGASE COMPLEX SUBUNIT 4"/>
    <property type="match status" value="1"/>
</dbReference>
<accession>A0A370TMB1</accession>
<dbReference type="EMBL" id="NPIC01000004">
    <property type="protein sequence ID" value="RDL36658.1"/>
    <property type="molecule type" value="Genomic_DNA"/>
</dbReference>
<dbReference type="GO" id="GO:0044695">
    <property type="term" value="C:Dsc E3 ubiquitin ligase complex"/>
    <property type="evidence" value="ECO:0007669"/>
    <property type="project" value="InterPro"/>
</dbReference>
<name>A0A370TMB1_9HELO</name>
<keyword evidence="2" id="KW-1133">Transmembrane helix</keyword>
<dbReference type="Pfam" id="PF08508">
    <property type="entry name" value="DUF1746"/>
    <property type="match status" value="1"/>
</dbReference>